<dbReference type="Proteomes" id="UP001589810">
    <property type="component" value="Unassembled WGS sequence"/>
</dbReference>
<comment type="caution">
    <text evidence="2">The sequence shown here is derived from an EMBL/GenBank/DDBJ whole genome shotgun (WGS) entry which is preliminary data.</text>
</comment>
<feature type="domain" description="N-acetyltransferase" evidence="1">
    <location>
        <begin position="27"/>
        <end position="183"/>
    </location>
</feature>
<evidence type="ECO:0000259" key="1">
    <source>
        <dbReference type="PROSITE" id="PS51186"/>
    </source>
</evidence>
<dbReference type="RefSeq" id="WP_273939297.1">
    <property type="nucleotide sequence ID" value="NZ_CP097263.1"/>
</dbReference>
<organism evidence="2 3">
    <name type="scientific">Kutzneria chonburiensis</name>
    <dbReference type="NCBI Taxonomy" id="1483604"/>
    <lineage>
        <taxon>Bacteria</taxon>
        <taxon>Bacillati</taxon>
        <taxon>Actinomycetota</taxon>
        <taxon>Actinomycetes</taxon>
        <taxon>Pseudonocardiales</taxon>
        <taxon>Pseudonocardiaceae</taxon>
        <taxon>Kutzneria</taxon>
    </lineage>
</organism>
<gene>
    <name evidence="2" type="ORF">ACFFH7_03400</name>
</gene>
<dbReference type="SUPFAM" id="SSF55729">
    <property type="entry name" value="Acyl-CoA N-acyltransferases (Nat)"/>
    <property type="match status" value="1"/>
</dbReference>
<dbReference type="InterPro" id="IPR000182">
    <property type="entry name" value="GNAT_dom"/>
</dbReference>
<keyword evidence="2" id="KW-0808">Transferase</keyword>
<sequence>MPSLVTPALPVGTLASQPQPEIHAEGLVLRPWRAEDHATVLGAYADPGIQRWHARTMTDDEARAWIENWERRWCQETGAGWAVTEDDKVAGQISLRTIDLQEGLAEVSYWVLPEARGRRTARRALTAMSAWAFGELGLHRIEVMHSTRNEASCRVATGAGFALEGTKRSEAKHADGWHDMHLHACVTSDC</sequence>
<dbReference type="PANTHER" id="PTHR43441:SF10">
    <property type="entry name" value="ACETYLTRANSFERASE"/>
    <property type="match status" value="1"/>
</dbReference>
<dbReference type="InterPro" id="IPR051908">
    <property type="entry name" value="Ribosomal_N-acetyltransferase"/>
</dbReference>
<dbReference type="InterPro" id="IPR016181">
    <property type="entry name" value="Acyl_CoA_acyltransferase"/>
</dbReference>
<accession>A0ABV6MK16</accession>
<name>A0ABV6MK16_9PSEU</name>
<dbReference type="Pfam" id="PF13302">
    <property type="entry name" value="Acetyltransf_3"/>
    <property type="match status" value="1"/>
</dbReference>
<keyword evidence="3" id="KW-1185">Reference proteome</keyword>
<proteinExistence type="predicted"/>
<dbReference type="GO" id="GO:0016746">
    <property type="term" value="F:acyltransferase activity"/>
    <property type="evidence" value="ECO:0007669"/>
    <property type="project" value="UniProtKB-KW"/>
</dbReference>
<dbReference type="EC" id="2.3.-.-" evidence="2"/>
<dbReference type="Gene3D" id="3.40.630.30">
    <property type="match status" value="1"/>
</dbReference>
<dbReference type="PROSITE" id="PS51186">
    <property type="entry name" value="GNAT"/>
    <property type="match status" value="1"/>
</dbReference>
<dbReference type="PANTHER" id="PTHR43441">
    <property type="entry name" value="RIBOSOMAL-PROTEIN-SERINE ACETYLTRANSFERASE"/>
    <property type="match status" value="1"/>
</dbReference>
<evidence type="ECO:0000313" key="2">
    <source>
        <dbReference type="EMBL" id="MFC0540509.1"/>
    </source>
</evidence>
<reference evidence="2 3" key="1">
    <citation type="submission" date="2024-09" db="EMBL/GenBank/DDBJ databases">
        <authorList>
            <person name="Sun Q."/>
            <person name="Mori K."/>
        </authorList>
    </citation>
    <scope>NUCLEOTIDE SEQUENCE [LARGE SCALE GENOMIC DNA]</scope>
    <source>
        <strain evidence="2 3">TBRC 1432</strain>
    </source>
</reference>
<evidence type="ECO:0000313" key="3">
    <source>
        <dbReference type="Proteomes" id="UP001589810"/>
    </source>
</evidence>
<dbReference type="EMBL" id="JBHLUD010000001">
    <property type="protein sequence ID" value="MFC0540509.1"/>
    <property type="molecule type" value="Genomic_DNA"/>
</dbReference>
<protein>
    <submittedName>
        <fullName evidence="2">GNAT family N-acetyltransferase</fullName>
        <ecNumber evidence="2">2.3.-.-</ecNumber>
    </submittedName>
</protein>
<keyword evidence="2" id="KW-0012">Acyltransferase</keyword>